<dbReference type="Gene3D" id="3.40.50.880">
    <property type="match status" value="1"/>
</dbReference>
<feature type="domain" description="Putative glutamine amidotransferase" evidence="2">
    <location>
        <begin position="4"/>
        <end position="61"/>
    </location>
</feature>
<feature type="compositionally biased region" description="Gly residues" evidence="1">
    <location>
        <begin position="106"/>
        <end position="116"/>
    </location>
</feature>
<comment type="caution">
    <text evidence="3">The sequence shown here is derived from an EMBL/GenBank/DDBJ whole genome shotgun (WGS) entry which is preliminary data.</text>
</comment>
<organism evidence="3 4">
    <name type="scientific">Pseudonocardia benzenivorans</name>
    <dbReference type="NCBI Taxonomy" id="228005"/>
    <lineage>
        <taxon>Bacteria</taxon>
        <taxon>Bacillati</taxon>
        <taxon>Actinomycetota</taxon>
        <taxon>Actinomycetes</taxon>
        <taxon>Pseudonocardiales</taxon>
        <taxon>Pseudonocardiaceae</taxon>
        <taxon>Pseudonocardia</taxon>
    </lineage>
</organism>
<keyword evidence="4" id="KW-1185">Reference proteome</keyword>
<feature type="region of interest" description="Disordered" evidence="1">
    <location>
        <begin position="102"/>
        <end position="123"/>
    </location>
</feature>
<evidence type="ECO:0000256" key="1">
    <source>
        <dbReference type="SAM" id="MobiDB-lite"/>
    </source>
</evidence>
<dbReference type="InterPro" id="IPR029062">
    <property type="entry name" value="Class_I_gatase-like"/>
</dbReference>
<evidence type="ECO:0000259" key="2">
    <source>
        <dbReference type="Pfam" id="PF07090"/>
    </source>
</evidence>
<evidence type="ECO:0000313" key="3">
    <source>
        <dbReference type="EMBL" id="MFD1236629.1"/>
    </source>
</evidence>
<dbReference type="InterPro" id="IPR010768">
    <property type="entry name" value="GATase1-like"/>
</dbReference>
<sequence length="123" mass="13496">MFDGGSRFEHTIHLKGFDRFHNTEYGEGAGEFLAALDREGFEVTYVRGHEISSKFPKSGRRLALLRDWTSGRGPGEGRRLPALHRDRRQGTVRDTVAVMSVRDEGAPGGHAHGAGGRHVLTSG</sequence>
<dbReference type="RefSeq" id="WP_379653188.1">
    <property type="nucleotide sequence ID" value="NZ_JBHTMB010000240.1"/>
</dbReference>
<accession>A0ABW3VR74</accession>
<dbReference type="EMBL" id="JBHTMB010000240">
    <property type="protein sequence ID" value="MFD1236629.1"/>
    <property type="molecule type" value="Genomic_DNA"/>
</dbReference>
<proteinExistence type="predicted"/>
<evidence type="ECO:0000313" key="4">
    <source>
        <dbReference type="Proteomes" id="UP001597182"/>
    </source>
</evidence>
<protein>
    <submittedName>
        <fullName evidence="3">Glutamine amidotransferase</fullName>
    </submittedName>
</protein>
<reference evidence="4" key="1">
    <citation type="journal article" date="2019" name="Int. J. Syst. Evol. Microbiol.">
        <title>The Global Catalogue of Microorganisms (GCM) 10K type strain sequencing project: providing services to taxonomists for standard genome sequencing and annotation.</title>
        <authorList>
            <consortium name="The Broad Institute Genomics Platform"/>
            <consortium name="The Broad Institute Genome Sequencing Center for Infectious Disease"/>
            <person name="Wu L."/>
            <person name="Ma J."/>
        </authorList>
    </citation>
    <scope>NUCLEOTIDE SEQUENCE [LARGE SCALE GENOMIC DNA]</scope>
    <source>
        <strain evidence="4">CCUG 49018</strain>
    </source>
</reference>
<name>A0ABW3VR74_9PSEU</name>
<dbReference type="Pfam" id="PF07090">
    <property type="entry name" value="GATase1_like"/>
    <property type="match status" value="1"/>
</dbReference>
<gene>
    <name evidence="3" type="ORF">ACFQ34_25365</name>
</gene>
<keyword evidence="3" id="KW-0315">Glutamine amidotransferase</keyword>
<dbReference type="Proteomes" id="UP001597182">
    <property type="component" value="Unassembled WGS sequence"/>
</dbReference>